<name>A0AAD9V361_ACRCE</name>
<gene>
    <name evidence="1" type="ORF">P5673_018163</name>
</gene>
<sequence length="70" mass="8094">MVRRVNGSNPIVISPERKEKLISFDNSGDTIILILEETSIMEDPSWNYRDSDTYQWNQMVTEQGPYGKSI</sequence>
<dbReference type="Proteomes" id="UP001249851">
    <property type="component" value="Unassembled WGS sequence"/>
</dbReference>
<organism evidence="1 2">
    <name type="scientific">Acropora cervicornis</name>
    <name type="common">Staghorn coral</name>
    <dbReference type="NCBI Taxonomy" id="6130"/>
    <lineage>
        <taxon>Eukaryota</taxon>
        <taxon>Metazoa</taxon>
        <taxon>Cnidaria</taxon>
        <taxon>Anthozoa</taxon>
        <taxon>Hexacorallia</taxon>
        <taxon>Scleractinia</taxon>
        <taxon>Astrocoeniina</taxon>
        <taxon>Acroporidae</taxon>
        <taxon>Acropora</taxon>
    </lineage>
</organism>
<evidence type="ECO:0000313" key="2">
    <source>
        <dbReference type="Proteomes" id="UP001249851"/>
    </source>
</evidence>
<evidence type="ECO:0000313" key="1">
    <source>
        <dbReference type="EMBL" id="KAK2559516.1"/>
    </source>
</evidence>
<proteinExistence type="predicted"/>
<reference evidence="1" key="2">
    <citation type="journal article" date="2023" name="Science">
        <title>Genomic signatures of disease resistance in endangered staghorn corals.</title>
        <authorList>
            <person name="Vollmer S.V."/>
            <person name="Selwyn J.D."/>
            <person name="Despard B.A."/>
            <person name="Roesel C.L."/>
        </authorList>
    </citation>
    <scope>NUCLEOTIDE SEQUENCE</scope>
    <source>
        <strain evidence="1">K2</strain>
    </source>
</reference>
<comment type="caution">
    <text evidence="1">The sequence shown here is derived from an EMBL/GenBank/DDBJ whole genome shotgun (WGS) entry which is preliminary data.</text>
</comment>
<protein>
    <submittedName>
        <fullName evidence="1">Uncharacterized protein</fullName>
    </submittedName>
</protein>
<reference evidence="1" key="1">
    <citation type="journal article" date="2023" name="G3 (Bethesda)">
        <title>Whole genome assembly and annotation of the endangered Caribbean coral Acropora cervicornis.</title>
        <authorList>
            <person name="Selwyn J.D."/>
            <person name="Vollmer S.V."/>
        </authorList>
    </citation>
    <scope>NUCLEOTIDE SEQUENCE</scope>
    <source>
        <strain evidence="1">K2</strain>
    </source>
</reference>
<dbReference type="AlphaFoldDB" id="A0AAD9V361"/>
<accession>A0AAD9V361</accession>
<dbReference type="EMBL" id="JARQWQ010000040">
    <property type="protein sequence ID" value="KAK2559516.1"/>
    <property type="molecule type" value="Genomic_DNA"/>
</dbReference>
<keyword evidence="2" id="KW-1185">Reference proteome</keyword>